<evidence type="ECO:0000256" key="1">
    <source>
        <dbReference type="SAM" id="MobiDB-lite"/>
    </source>
</evidence>
<feature type="region of interest" description="Disordered" evidence="1">
    <location>
        <begin position="179"/>
        <end position="202"/>
    </location>
</feature>
<dbReference type="InterPro" id="IPR035992">
    <property type="entry name" value="Ricin_B-like_lectins"/>
</dbReference>
<feature type="compositionally biased region" description="Basic and acidic residues" evidence="1">
    <location>
        <begin position="181"/>
        <end position="193"/>
    </location>
</feature>
<dbReference type="SUPFAM" id="SSF50370">
    <property type="entry name" value="Ricin B-like lectins"/>
    <property type="match status" value="1"/>
</dbReference>
<dbReference type="Gene3D" id="2.80.10.50">
    <property type="match status" value="1"/>
</dbReference>
<dbReference type="EMBL" id="CDMZ01002662">
    <property type="protein sequence ID" value="CEM43344.1"/>
    <property type="molecule type" value="Genomic_DNA"/>
</dbReference>
<organism evidence="2">
    <name type="scientific">Chromera velia CCMP2878</name>
    <dbReference type="NCBI Taxonomy" id="1169474"/>
    <lineage>
        <taxon>Eukaryota</taxon>
        <taxon>Sar</taxon>
        <taxon>Alveolata</taxon>
        <taxon>Colpodellida</taxon>
        <taxon>Chromeraceae</taxon>
        <taxon>Chromera</taxon>
    </lineage>
</organism>
<accession>A0A0G4HH03</accession>
<sequence length="202" mass="22450">MSDSSDKSDLAVAAKAAFAYLEFLYCKGVTLIDCPIGILAGARIPLKIKSNVGCFLHVPAADFSDGVKLTTWEDSTHVSHKWFIERVPGSIDRFFIRPVGNPKLALCVEGETENGAQVTLKKLKVDKDEEETDKIDLSAQFYFLHAGENTWVIRFVHSESHLTVQEAKADNGTPTIQWNAADKENPSSEHDSMKWTFFSSPE</sequence>
<protein>
    <submittedName>
        <fullName evidence="2">Uncharacterized protein</fullName>
    </submittedName>
</protein>
<evidence type="ECO:0000313" key="2">
    <source>
        <dbReference type="EMBL" id="CEM43344.1"/>
    </source>
</evidence>
<dbReference type="AlphaFoldDB" id="A0A0G4HH03"/>
<dbReference type="CDD" id="cd00161">
    <property type="entry name" value="beta-trefoil_Ricin-like"/>
    <property type="match status" value="1"/>
</dbReference>
<reference evidence="2" key="1">
    <citation type="submission" date="2014-11" db="EMBL/GenBank/DDBJ databases">
        <authorList>
            <person name="Otto D Thomas"/>
            <person name="Naeem Raeece"/>
        </authorList>
    </citation>
    <scope>NUCLEOTIDE SEQUENCE</scope>
</reference>
<proteinExistence type="predicted"/>
<dbReference type="VEuPathDB" id="CryptoDB:Cvel_6804"/>
<gene>
    <name evidence="2" type="ORF">Cvel_6804</name>
</gene>
<name>A0A0G4HH03_9ALVE</name>